<dbReference type="STRING" id="1077348.A0A2G8SNA9"/>
<proteinExistence type="inferred from homology"/>
<comment type="caution">
    <text evidence="5">The sequence shown here is derived from an EMBL/GenBank/DDBJ whole genome shotgun (WGS) entry which is preliminary data.</text>
</comment>
<keyword evidence="2" id="KW-0058">Aromatic hydrocarbons catabolism</keyword>
<dbReference type="PANTHER" id="PTHR21661">
    <property type="entry name" value="EPOXIDE HYDROLASE 1-RELATED"/>
    <property type="match status" value="1"/>
</dbReference>
<dbReference type="InterPro" id="IPR000639">
    <property type="entry name" value="Epox_hydrolase-like"/>
</dbReference>
<keyword evidence="6" id="KW-1185">Reference proteome</keyword>
<reference evidence="5 6" key="1">
    <citation type="journal article" date="2015" name="Sci. Rep.">
        <title>Chromosome-level genome map provides insights into diverse defense mechanisms in the medicinal fungus Ganoderma sinense.</title>
        <authorList>
            <person name="Zhu Y."/>
            <person name="Xu J."/>
            <person name="Sun C."/>
            <person name="Zhou S."/>
            <person name="Xu H."/>
            <person name="Nelson D.R."/>
            <person name="Qian J."/>
            <person name="Song J."/>
            <person name="Luo H."/>
            <person name="Xiang L."/>
            <person name="Li Y."/>
            <person name="Xu Z."/>
            <person name="Ji A."/>
            <person name="Wang L."/>
            <person name="Lu S."/>
            <person name="Hayward A."/>
            <person name="Sun W."/>
            <person name="Li X."/>
            <person name="Schwartz D.C."/>
            <person name="Wang Y."/>
            <person name="Chen S."/>
        </authorList>
    </citation>
    <scope>NUCLEOTIDE SEQUENCE [LARGE SCALE GENOMIC DNA]</scope>
    <source>
        <strain evidence="5 6">ZZ0214-1</strain>
    </source>
</reference>
<evidence type="ECO:0000259" key="4">
    <source>
        <dbReference type="Pfam" id="PF06441"/>
    </source>
</evidence>
<evidence type="ECO:0000256" key="1">
    <source>
        <dbReference type="ARBA" id="ARBA00010088"/>
    </source>
</evidence>
<name>A0A2G8SNA9_9APHY</name>
<dbReference type="PRINTS" id="PR00412">
    <property type="entry name" value="EPOXHYDRLASE"/>
</dbReference>
<evidence type="ECO:0000313" key="6">
    <source>
        <dbReference type="Proteomes" id="UP000230002"/>
    </source>
</evidence>
<dbReference type="EMBL" id="AYKW01000004">
    <property type="protein sequence ID" value="PIL35240.1"/>
    <property type="molecule type" value="Genomic_DNA"/>
</dbReference>
<dbReference type="AlphaFoldDB" id="A0A2G8SNA9"/>
<organism evidence="5 6">
    <name type="scientific">Ganoderma sinense ZZ0214-1</name>
    <dbReference type="NCBI Taxonomy" id="1077348"/>
    <lineage>
        <taxon>Eukaryota</taxon>
        <taxon>Fungi</taxon>
        <taxon>Dikarya</taxon>
        <taxon>Basidiomycota</taxon>
        <taxon>Agaricomycotina</taxon>
        <taxon>Agaricomycetes</taxon>
        <taxon>Polyporales</taxon>
        <taxon>Polyporaceae</taxon>
        <taxon>Ganoderma</taxon>
    </lineage>
</organism>
<sequence>MFTRDIHVDGFGTLNIHYVVQRSGTAHAIPLLFVHGWPGHFLESRKLLPILTANLVDKPSFHVVVLSLPGYGFSEAPKRRGFAGAQQAQKALAQTKRHFHEGSGYMIQQATKPQTIGHCLADSPVGLLAWIYEKLVNWSDGYPWTDDEVLEWVSIYWFSRAGPTASARMYYEMTGGNKNFFRGIRWRSVPLGISHFPREVARLPKSWMRLLGNVVFQSDHDQGGHFAAYEQPEKLADDLRRMFGAGGPAHGTFPELKLMGCACC</sequence>
<feature type="domain" description="Epoxide hydrolase N-terminal" evidence="4">
    <location>
        <begin position="2"/>
        <end position="43"/>
    </location>
</feature>
<dbReference type="InterPro" id="IPR029058">
    <property type="entry name" value="AB_hydrolase_fold"/>
</dbReference>
<comment type="similarity">
    <text evidence="1">Belongs to the peptidase S33 family.</text>
</comment>
<dbReference type="Pfam" id="PF06441">
    <property type="entry name" value="EHN"/>
    <property type="match status" value="1"/>
</dbReference>
<dbReference type="GO" id="GO:0004301">
    <property type="term" value="F:epoxide hydrolase activity"/>
    <property type="evidence" value="ECO:0007669"/>
    <property type="project" value="TreeGrafter"/>
</dbReference>
<evidence type="ECO:0000256" key="3">
    <source>
        <dbReference type="ARBA" id="ARBA00022801"/>
    </source>
</evidence>
<dbReference type="PANTHER" id="PTHR21661:SF35">
    <property type="entry name" value="EPOXIDE HYDROLASE"/>
    <property type="match status" value="1"/>
</dbReference>
<accession>A0A2G8SNA9</accession>
<evidence type="ECO:0000256" key="2">
    <source>
        <dbReference type="ARBA" id="ARBA00022797"/>
    </source>
</evidence>
<dbReference type="OrthoDB" id="7130006at2759"/>
<protein>
    <recommendedName>
        <fullName evidence="4">Epoxide hydrolase N-terminal domain-containing protein</fullName>
    </recommendedName>
</protein>
<dbReference type="InterPro" id="IPR010497">
    <property type="entry name" value="Epoxide_hydro_N"/>
</dbReference>
<dbReference type="SUPFAM" id="SSF53474">
    <property type="entry name" value="alpha/beta-Hydrolases"/>
    <property type="match status" value="1"/>
</dbReference>
<dbReference type="Proteomes" id="UP000230002">
    <property type="component" value="Unassembled WGS sequence"/>
</dbReference>
<dbReference type="GO" id="GO:0097176">
    <property type="term" value="P:epoxide metabolic process"/>
    <property type="evidence" value="ECO:0007669"/>
    <property type="project" value="TreeGrafter"/>
</dbReference>
<evidence type="ECO:0000313" key="5">
    <source>
        <dbReference type="EMBL" id="PIL35240.1"/>
    </source>
</evidence>
<gene>
    <name evidence="5" type="ORF">GSI_03030</name>
</gene>
<dbReference type="Gene3D" id="3.40.50.1820">
    <property type="entry name" value="alpha/beta hydrolase"/>
    <property type="match status" value="2"/>
</dbReference>
<keyword evidence="3" id="KW-0378">Hydrolase</keyword>